<evidence type="ECO:0000313" key="2">
    <source>
        <dbReference type="Proteomes" id="UP000776700"/>
    </source>
</evidence>
<proteinExistence type="predicted"/>
<sequence>MLNYAIHHELPGANHSMCICTCGHEEKIEKDIGHFRPLNKCPKCNAEVAAVFSTLSFAPQDYKAVFFMINELDGKYNFTIDVGMLTGAIKAKFSKKIIAFEESKLEQKHWKIIFNGSLPKDKMLKIINADTNESCDIYNIIDSVEDAEYNYKFLHTRFNLNNSQALDLPYIYNIREFKHKLLTIYNRIDKLTSYCEKYELLIKAGIDPYRLNGPIDLEQTTPQQQLRLTPFMFKYLKENGEENHRALQNIEINFKNQAHNYMNTFAKLNNGMSSSYIRKIAGLVNEANLSIKKLYKFLYVDAPMQQGLYQPARTLELLYDSFDLAKKLELPFDKNPKALQRYHDILTKEYNLVKDERKNEDFAKVVANYKYLELIEPIEEEEEVNEEIKTRKLQDKFGIILPIDAQDLIREGKLMKHCVASYVDRVIREDTIIVFLRRAQDLDTPFVTIEVNPDDMKICQVKTKANGKLNNKKATDFINKWCDKHNIKWNGCW</sequence>
<reference evidence="1" key="1">
    <citation type="journal article" date="2021" name="PeerJ">
        <title>Extensive microbial diversity within the chicken gut microbiome revealed by metagenomics and culture.</title>
        <authorList>
            <person name="Gilroy R."/>
            <person name="Ravi A."/>
            <person name="Getino M."/>
            <person name="Pursley I."/>
            <person name="Horton D.L."/>
            <person name="Alikhan N.F."/>
            <person name="Baker D."/>
            <person name="Gharbi K."/>
            <person name="Hall N."/>
            <person name="Watson M."/>
            <person name="Adriaenssens E.M."/>
            <person name="Foster-Nyarko E."/>
            <person name="Jarju S."/>
            <person name="Secka A."/>
            <person name="Antonio M."/>
            <person name="Oren A."/>
            <person name="Chaudhuri R.R."/>
            <person name="La Ragione R."/>
            <person name="Hildebrand F."/>
            <person name="Pallen M.J."/>
        </authorList>
    </citation>
    <scope>NUCLEOTIDE SEQUENCE</scope>
    <source>
        <strain evidence="1">1277</strain>
    </source>
</reference>
<gene>
    <name evidence="1" type="ORF">K8V90_07680</name>
</gene>
<reference evidence="1" key="2">
    <citation type="submission" date="2021-09" db="EMBL/GenBank/DDBJ databases">
        <authorList>
            <person name="Gilroy R."/>
        </authorList>
    </citation>
    <scope>NUCLEOTIDE SEQUENCE</scope>
    <source>
        <strain evidence="1">1277</strain>
    </source>
</reference>
<protein>
    <submittedName>
        <fullName evidence="1">PcfJ domain-containing protein</fullName>
    </submittedName>
</protein>
<evidence type="ECO:0000313" key="1">
    <source>
        <dbReference type="EMBL" id="HJG96962.1"/>
    </source>
</evidence>
<dbReference type="AlphaFoldDB" id="A0A921N101"/>
<accession>A0A921N101</accession>
<dbReference type="InterPro" id="IPR025586">
    <property type="entry name" value="PcfJ"/>
</dbReference>
<name>A0A921N101_9FIRM</name>
<comment type="caution">
    <text evidence="1">The sequence shown here is derived from an EMBL/GenBank/DDBJ whole genome shotgun (WGS) entry which is preliminary data.</text>
</comment>
<dbReference type="EMBL" id="DYUB01000238">
    <property type="protein sequence ID" value="HJG96962.1"/>
    <property type="molecule type" value="Genomic_DNA"/>
</dbReference>
<dbReference type="Proteomes" id="UP000776700">
    <property type="component" value="Unassembled WGS sequence"/>
</dbReference>
<dbReference type="Pfam" id="PF14284">
    <property type="entry name" value="PcfJ"/>
    <property type="match status" value="1"/>
</dbReference>
<organism evidence="1 2">
    <name type="scientific">Romboutsia timonensis</name>
    <dbReference type="NCBI Taxonomy" id="1776391"/>
    <lineage>
        <taxon>Bacteria</taxon>
        <taxon>Bacillati</taxon>
        <taxon>Bacillota</taxon>
        <taxon>Clostridia</taxon>
        <taxon>Peptostreptococcales</taxon>
        <taxon>Peptostreptococcaceae</taxon>
        <taxon>Romboutsia</taxon>
    </lineage>
</organism>